<reference evidence="3 4" key="1">
    <citation type="journal article" date="2016" name="Int. J. Syst. Evol. Microbiol.">
        <title>Acidipila dinghuensis sp. nov., an acidobacterium isolated from forest soil.</title>
        <authorList>
            <person name="Jiang Y.W."/>
            <person name="Wang J."/>
            <person name="Chen M.H."/>
            <person name="Lv Y.Y."/>
            <person name="Qiu L.H."/>
        </authorList>
    </citation>
    <scope>NUCLEOTIDE SEQUENCE [LARGE SCALE GENOMIC DNA]</scope>
    <source>
        <strain evidence="3 4">DHOF10</strain>
    </source>
</reference>
<name>A0A4Q1S812_9BACT</name>
<dbReference type="Pfam" id="PF00149">
    <property type="entry name" value="Metallophos"/>
    <property type="match status" value="1"/>
</dbReference>
<dbReference type="EMBL" id="SDMK01000006">
    <property type="protein sequence ID" value="RXS92987.1"/>
    <property type="molecule type" value="Genomic_DNA"/>
</dbReference>
<dbReference type="InterPro" id="IPR004843">
    <property type="entry name" value="Calcineurin-like_PHP"/>
</dbReference>
<comment type="caution">
    <text evidence="3">The sequence shown here is derived from an EMBL/GenBank/DDBJ whole genome shotgun (WGS) entry which is preliminary data.</text>
</comment>
<dbReference type="InterPro" id="IPR029052">
    <property type="entry name" value="Metallo-depent_PP-like"/>
</dbReference>
<dbReference type="PANTHER" id="PTHR43143:SF1">
    <property type="entry name" value="SERINE_THREONINE-PROTEIN PHOSPHATASE CPPED1"/>
    <property type="match status" value="1"/>
</dbReference>
<accession>A0A4Q1S812</accession>
<dbReference type="AlphaFoldDB" id="A0A4Q1S812"/>
<protein>
    <submittedName>
        <fullName evidence="3">Metallophosphoesterase</fullName>
    </submittedName>
</protein>
<dbReference type="PANTHER" id="PTHR43143">
    <property type="entry name" value="METALLOPHOSPHOESTERASE, CALCINEURIN SUPERFAMILY"/>
    <property type="match status" value="1"/>
</dbReference>
<organism evidence="3 4">
    <name type="scientific">Silvibacterium dinghuense</name>
    <dbReference type="NCBI Taxonomy" id="1560006"/>
    <lineage>
        <taxon>Bacteria</taxon>
        <taxon>Pseudomonadati</taxon>
        <taxon>Acidobacteriota</taxon>
        <taxon>Terriglobia</taxon>
        <taxon>Terriglobales</taxon>
        <taxon>Acidobacteriaceae</taxon>
        <taxon>Silvibacterium</taxon>
    </lineage>
</organism>
<proteinExistence type="predicted"/>
<dbReference type="InterPro" id="IPR051918">
    <property type="entry name" value="STPP_CPPED1"/>
</dbReference>
<gene>
    <name evidence="3" type="ORF">ESZ00_19295</name>
</gene>
<keyword evidence="4" id="KW-1185">Reference proteome</keyword>
<evidence type="ECO:0000313" key="3">
    <source>
        <dbReference type="EMBL" id="RXS92987.1"/>
    </source>
</evidence>
<feature type="region of interest" description="Disordered" evidence="1">
    <location>
        <begin position="1"/>
        <end position="21"/>
    </location>
</feature>
<dbReference type="OrthoDB" id="9791866at2"/>
<dbReference type="GO" id="GO:0016787">
    <property type="term" value="F:hydrolase activity"/>
    <property type="evidence" value="ECO:0007669"/>
    <property type="project" value="InterPro"/>
</dbReference>
<dbReference type="Proteomes" id="UP000290253">
    <property type="component" value="Unassembled WGS sequence"/>
</dbReference>
<sequence length="348" mass="39203">MRREEHQLYSRHREEPDDSTRKLCADAPFHDPVTLRGPSMLRRNFLQSAFALSLAPAGKLIGVPYLQQDILPKTDTTRDFDFVYFTDTHLQPELGAAQGCAKCFHQINEAHPEFCIAGGDQVFDVCEQGLDRAHRLFKLYKQTESELNGKVYHVVGNHDVVGINQRSPVEPGDLEYGKKLYEDNFGKRYYSFDYKGWHFIVLDSIGIEYYKIFHPHFDGAQLGWLKDDLATTPATTPVIVVTHVPIASVLGSLSSEDGPGPIVSNAYEVHRLLAGHNVKLVLQGHLHVWERSHYAGTDYIIGGAVCGEWWKGKMEDGSSEGYTLCQVRGGEVFTSYVTYPWRAADHTS</sequence>
<evidence type="ECO:0000313" key="4">
    <source>
        <dbReference type="Proteomes" id="UP000290253"/>
    </source>
</evidence>
<dbReference type="SUPFAM" id="SSF56300">
    <property type="entry name" value="Metallo-dependent phosphatases"/>
    <property type="match status" value="1"/>
</dbReference>
<dbReference type="Gene3D" id="3.60.21.10">
    <property type="match status" value="1"/>
</dbReference>
<evidence type="ECO:0000259" key="2">
    <source>
        <dbReference type="Pfam" id="PF00149"/>
    </source>
</evidence>
<feature type="domain" description="Calcineurin-like phosphoesterase" evidence="2">
    <location>
        <begin position="82"/>
        <end position="288"/>
    </location>
</feature>
<evidence type="ECO:0000256" key="1">
    <source>
        <dbReference type="SAM" id="MobiDB-lite"/>
    </source>
</evidence>